<keyword evidence="1" id="KW-0175">Coiled coil</keyword>
<dbReference type="Proteomes" id="UP001365128">
    <property type="component" value="Unassembled WGS sequence"/>
</dbReference>
<keyword evidence="2" id="KW-0812">Transmembrane</keyword>
<evidence type="ECO:0000256" key="1">
    <source>
        <dbReference type="SAM" id="Coils"/>
    </source>
</evidence>
<evidence type="ECO:0000313" key="3">
    <source>
        <dbReference type="EMBL" id="KAK7549456.1"/>
    </source>
</evidence>
<protein>
    <submittedName>
        <fullName evidence="3">Uncharacterized protein</fullName>
    </submittedName>
</protein>
<keyword evidence="2" id="KW-1133">Transmembrane helix</keyword>
<organism evidence="3 4">
    <name type="scientific">Phyllosticta citricarpa</name>
    <dbReference type="NCBI Taxonomy" id="55181"/>
    <lineage>
        <taxon>Eukaryota</taxon>
        <taxon>Fungi</taxon>
        <taxon>Dikarya</taxon>
        <taxon>Ascomycota</taxon>
        <taxon>Pezizomycotina</taxon>
        <taxon>Dothideomycetes</taxon>
        <taxon>Dothideomycetes incertae sedis</taxon>
        <taxon>Botryosphaeriales</taxon>
        <taxon>Phyllostictaceae</taxon>
        <taxon>Phyllosticta</taxon>
    </lineage>
</organism>
<reference evidence="3 4" key="1">
    <citation type="submission" date="2024-04" db="EMBL/GenBank/DDBJ databases">
        <title>Phyllosticta paracitricarpa is synonymous to the EU quarantine fungus P. citricarpa based on phylogenomic analyses.</title>
        <authorList>
            <consortium name="Lawrence Berkeley National Laboratory"/>
            <person name="Van Ingen-Buijs V.A."/>
            <person name="Van Westerhoven A.C."/>
            <person name="Haridas S."/>
            <person name="Skiadas P."/>
            <person name="Martin F."/>
            <person name="Groenewald J.Z."/>
            <person name="Crous P.W."/>
            <person name="Seidl M.F."/>
        </authorList>
    </citation>
    <scope>NUCLEOTIDE SEQUENCE [LARGE SCALE GENOMIC DNA]</scope>
    <source>
        <strain evidence="3 4">CBS 122670</strain>
    </source>
</reference>
<feature type="coiled-coil region" evidence="1">
    <location>
        <begin position="52"/>
        <end position="79"/>
    </location>
</feature>
<evidence type="ECO:0000256" key="2">
    <source>
        <dbReference type="SAM" id="Phobius"/>
    </source>
</evidence>
<accession>A0ABR1MJE8</accession>
<name>A0ABR1MJE8_9PEZI</name>
<evidence type="ECO:0000313" key="4">
    <source>
        <dbReference type="Proteomes" id="UP001365128"/>
    </source>
</evidence>
<feature type="transmembrane region" description="Helical" evidence="2">
    <location>
        <begin position="7"/>
        <end position="28"/>
    </location>
</feature>
<dbReference type="EMBL" id="JBBPDW010000009">
    <property type="protein sequence ID" value="KAK7549456.1"/>
    <property type="molecule type" value="Genomic_DNA"/>
</dbReference>
<keyword evidence="2" id="KW-0472">Membrane</keyword>
<comment type="caution">
    <text evidence="3">The sequence shown here is derived from an EMBL/GenBank/DDBJ whole genome shotgun (WGS) entry which is preliminary data.</text>
</comment>
<gene>
    <name evidence="3" type="ORF">IWX46DRAFT_639506</name>
</gene>
<keyword evidence="4" id="KW-1185">Reference proteome</keyword>
<proteinExistence type="predicted"/>
<sequence>MVQQQTIRLWVMTGAFAAVTATGAIYGAGLKTQSEQGQARKVAQEVPIEARIAGLEQKRAHLLEQKAGLDKKLAEIKARQVSSSNP</sequence>